<dbReference type="AlphaFoldDB" id="A0A1B7X806"/>
<protein>
    <recommendedName>
        <fullName evidence="2">Antitoxin</fullName>
    </recommendedName>
</protein>
<gene>
    <name evidence="3" type="ORF">AN484_01645</name>
</gene>
<comment type="similarity">
    <text evidence="1 2">Belongs to the phD/YefM antitoxin family.</text>
</comment>
<evidence type="ECO:0000313" key="3">
    <source>
        <dbReference type="EMBL" id="OBQ45467.1"/>
    </source>
</evidence>
<dbReference type="InterPro" id="IPR051405">
    <property type="entry name" value="phD/YefM_antitoxin"/>
</dbReference>
<dbReference type="Gene3D" id="1.10.1220.170">
    <property type="match status" value="1"/>
</dbReference>
<dbReference type="Pfam" id="PF02604">
    <property type="entry name" value="PhdYeFM_antitox"/>
    <property type="match status" value="1"/>
</dbReference>
<name>A0A1B7X806_APHFL</name>
<dbReference type="Gene3D" id="3.40.1620.10">
    <property type="entry name" value="YefM-like domain"/>
    <property type="match status" value="1"/>
</dbReference>
<dbReference type="EMBL" id="LJOW01000003">
    <property type="protein sequence ID" value="OBQ45467.1"/>
    <property type="molecule type" value="Genomic_DNA"/>
</dbReference>
<dbReference type="SUPFAM" id="SSF143120">
    <property type="entry name" value="YefM-like"/>
    <property type="match status" value="1"/>
</dbReference>
<dbReference type="PANTHER" id="PTHR33713">
    <property type="entry name" value="ANTITOXIN YAFN-RELATED"/>
    <property type="match status" value="1"/>
</dbReference>
<dbReference type="InterPro" id="IPR036165">
    <property type="entry name" value="YefM-like_sf"/>
</dbReference>
<accession>A0A1B7X806</accession>
<reference evidence="3 4" key="1">
    <citation type="submission" date="2015-09" db="EMBL/GenBank/DDBJ databases">
        <title>Aphanizomenon flos-aquae WA102.</title>
        <authorList>
            <person name="Driscoll C."/>
        </authorList>
    </citation>
    <scope>NUCLEOTIDE SEQUENCE [LARGE SCALE GENOMIC DNA]</scope>
    <source>
        <strain evidence="3">WA102</strain>
    </source>
</reference>
<evidence type="ECO:0000256" key="2">
    <source>
        <dbReference type="RuleBase" id="RU362080"/>
    </source>
</evidence>
<organism evidence="3 4">
    <name type="scientific">Aphanizomenon flos-aquae WA102</name>
    <dbReference type="NCBI Taxonomy" id="1710896"/>
    <lineage>
        <taxon>Bacteria</taxon>
        <taxon>Bacillati</taxon>
        <taxon>Cyanobacteriota</taxon>
        <taxon>Cyanophyceae</taxon>
        <taxon>Nostocales</taxon>
        <taxon>Aphanizomenonaceae</taxon>
        <taxon>Aphanizomenon</taxon>
    </lineage>
</organism>
<dbReference type="NCBIfam" id="TIGR01552">
    <property type="entry name" value="phd_fam"/>
    <property type="match status" value="1"/>
</dbReference>
<comment type="caution">
    <text evidence="3">The sequence shown here is derived from an EMBL/GenBank/DDBJ whole genome shotgun (WGS) entry which is preliminary data.</text>
</comment>
<dbReference type="Proteomes" id="UP000092093">
    <property type="component" value="Unassembled WGS sequence"/>
</dbReference>
<evidence type="ECO:0000256" key="1">
    <source>
        <dbReference type="ARBA" id="ARBA00009981"/>
    </source>
</evidence>
<evidence type="ECO:0000313" key="4">
    <source>
        <dbReference type="Proteomes" id="UP000092093"/>
    </source>
</evidence>
<comment type="function">
    <text evidence="2">Antitoxin component of a type II toxin-antitoxin (TA) system.</text>
</comment>
<sequence>MLKHLTITEAQQQILHLPDDVQQEPIIITKHGKPVMAAISFEQYESLLETLAILFDQEFNQQLQESIAQAHRGETISWHDAKLKLGL</sequence>
<proteinExistence type="inferred from homology"/>
<dbReference type="PATRIC" id="fig|1710896.3.peg.4288"/>
<dbReference type="PANTHER" id="PTHR33713:SF6">
    <property type="entry name" value="ANTITOXIN YEFM"/>
    <property type="match status" value="1"/>
</dbReference>
<dbReference type="InterPro" id="IPR006442">
    <property type="entry name" value="Antitoxin_Phd/YefM"/>
</dbReference>